<feature type="non-terminal residue" evidence="1">
    <location>
        <position position="1"/>
    </location>
</feature>
<dbReference type="Proteomes" id="UP001054945">
    <property type="component" value="Unassembled WGS sequence"/>
</dbReference>
<dbReference type="EMBL" id="BPLR01015656">
    <property type="protein sequence ID" value="GIY77629.1"/>
    <property type="molecule type" value="Genomic_DNA"/>
</dbReference>
<accession>A0AAV4W706</accession>
<protein>
    <submittedName>
        <fullName evidence="1">Uncharacterized protein</fullName>
    </submittedName>
</protein>
<keyword evidence="2" id="KW-1185">Reference proteome</keyword>
<evidence type="ECO:0000313" key="1">
    <source>
        <dbReference type="EMBL" id="GIY77629.1"/>
    </source>
</evidence>
<dbReference type="AlphaFoldDB" id="A0AAV4W706"/>
<proteinExistence type="predicted"/>
<name>A0AAV4W706_CAEEX</name>
<gene>
    <name evidence="1" type="ORF">CEXT_80291</name>
</gene>
<reference evidence="1 2" key="1">
    <citation type="submission" date="2021-06" db="EMBL/GenBank/DDBJ databases">
        <title>Caerostris extrusa draft genome.</title>
        <authorList>
            <person name="Kono N."/>
            <person name="Arakawa K."/>
        </authorList>
    </citation>
    <scope>NUCLEOTIDE SEQUENCE [LARGE SCALE GENOMIC DNA]</scope>
</reference>
<sequence>SIGDLLMGVPHVLNIPVFHGSALRQNSIFSEAVVMFRSTPLSTLRAL</sequence>
<evidence type="ECO:0000313" key="2">
    <source>
        <dbReference type="Proteomes" id="UP001054945"/>
    </source>
</evidence>
<organism evidence="1 2">
    <name type="scientific">Caerostris extrusa</name>
    <name type="common">Bark spider</name>
    <name type="synonym">Caerostris bankana</name>
    <dbReference type="NCBI Taxonomy" id="172846"/>
    <lineage>
        <taxon>Eukaryota</taxon>
        <taxon>Metazoa</taxon>
        <taxon>Ecdysozoa</taxon>
        <taxon>Arthropoda</taxon>
        <taxon>Chelicerata</taxon>
        <taxon>Arachnida</taxon>
        <taxon>Araneae</taxon>
        <taxon>Araneomorphae</taxon>
        <taxon>Entelegynae</taxon>
        <taxon>Araneoidea</taxon>
        <taxon>Araneidae</taxon>
        <taxon>Caerostris</taxon>
    </lineage>
</organism>
<comment type="caution">
    <text evidence="1">The sequence shown here is derived from an EMBL/GenBank/DDBJ whole genome shotgun (WGS) entry which is preliminary data.</text>
</comment>